<accession>A0ACC2PNL7</accession>
<reference evidence="1" key="1">
    <citation type="submission" date="2023-04" db="EMBL/GenBank/DDBJ databases">
        <title>A chromosome-level genome assembly of the parasitoid wasp Eretmocerus hayati.</title>
        <authorList>
            <person name="Zhong Y."/>
            <person name="Liu S."/>
            <person name="Liu Y."/>
        </authorList>
    </citation>
    <scope>NUCLEOTIDE SEQUENCE</scope>
    <source>
        <strain evidence="1">ZJU_SS_LIU_2023</strain>
    </source>
</reference>
<gene>
    <name evidence="1" type="ORF">QAD02_020988</name>
</gene>
<dbReference type="EMBL" id="CM056741">
    <property type="protein sequence ID" value="KAJ8685195.1"/>
    <property type="molecule type" value="Genomic_DNA"/>
</dbReference>
<protein>
    <submittedName>
        <fullName evidence="1">Uncharacterized protein</fullName>
    </submittedName>
</protein>
<sequence>MLHLVIWTDKDPPTKSIVRDKYFKDLRKGAKARAGGKWSEAKLVQSSRDRFFLGGLEVDESGQIMTSKEKIKRPDFILLQRREELRENRQVESAKFASSIQTESLISTRKSIMSDSSGDESVPDTTIALSAQAVTFLPSSPVSGSTCRQPVEANPTDDRMEIDMVIEEPADPSERVEDVHGSNGVDPEVPEPEVENVVATGAGLNALADIPPQQQQVGAEIEHAAREEAVEPETDEDDLDEEESHRRSLVSDHKESGKMIKKSNIFIDRAELLHLKEEWRNKPGEFARRLLKLVIGPKKLEKMSPTGRGGHIATPEKLYNAPLNKSRHPTECSVFIKSLELLVYCVI</sequence>
<evidence type="ECO:0000313" key="2">
    <source>
        <dbReference type="Proteomes" id="UP001239111"/>
    </source>
</evidence>
<dbReference type="Proteomes" id="UP001239111">
    <property type="component" value="Chromosome 1"/>
</dbReference>
<proteinExistence type="predicted"/>
<name>A0ACC2PNL7_9HYME</name>
<organism evidence="1 2">
    <name type="scientific">Eretmocerus hayati</name>
    <dbReference type="NCBI Taxonomy" id="131215"/>
    <lineage>
        <taxon>Eukaryota</taxon>
        <taxon>Metazoa</taxon>
        <taxon>Ecdysozoa</taxon>
        <taxon>Arthropoda</taxon>
        <taxon>Hexapoda</taxon>
        <taxon>Insecta</taxon>
        <taxon>Pterygota</taxon>
        <taxon>Neoptera</taxon>
        <taxon>Endopterygota</taxon>
        <taxon>Hymenoptera</taxon>
        <taxon>Apocrita</taxon>
        <taxon>Proctotrupomorpha</taxon>
        <taxon>Chalcidoidea</taxon>
        <taxon>Aphelinidae</taxon>
        <taxon>Aphelininae</taxon>
        <taxon>Eretmocerus</taxon>
    </lineage>
</organism>
<evidence type="ECO:0000313" key="1">
    <source>
        <dbReference type="EMBL" id="KAJ8685195.1"/>
    </source>
</evidence>
<keyword evidence="2" id="KW-1185">Reference proteome</keyword>
<comment type="caution">
    <text evidence="1">The sequence shown here is derived from an EMBL/GenBank/DDBJ whole genome shotgun (WGS) entry which is preliminary data.</text>
</comment>